<feature type="transmembrane region" description="Helical" evidence="11">
    <location>
        <begin position="242"/>
        <end position="260"/>
    </location>
</feature>
<feature type="transmembrane region" description="Helical" evidence="11">
    <location>
        <begin position="150"/>
        <end position="174"/>
    </location>
</feature>
<keyword evidence="4 11" id="KW-1003">Cell membrane</keyword>
<comment type="caution">
    <text evidence="13">The sequence shown here is derived from an EMBL/GenBank/DDBJ whole genome shotgun (WGS) entry which is preliminary data.</text>
</comment>
<accession>A0A0J1HH75</accession>
<dbReference type="PROSITE" id="PS51012">
    <property type="entry name" value="ABC_TM2"/>
    <property type="match status" value="1"/>
</dbReference>
<evidence type="ECO:0000256" key="8">
    <source>
        <dbReference type="ARBA" id="ARBA00022989"/>
    </source>
</evidence>
<evidence type="ECO:0000256" key="11">
    <source>
        <dbReference type="RuleBase" id="RU361157"/>
    </source>
</evidence>
<protein>
    <recommendedName>
        <fullName evidence="11">Transport permease protein</fullName>
    </recommendedName>
</protein>
<sequence length="271" mass="30988">MHKIVNQVKLSFTCFLKNKSLIMSLSRRDILQRYQGSLFGLLWTLLTPLIMLAIYTFIFSVVFKAKWGGVDDKFQFSMLLFSGLIIFNCFSDIISRAPTLIINYASYVTKVIFPIEILPFVITISAIFNFILSFIIWLVFYITLIGLPSIYIVFVPLLMIPFILMCNGLAWILSSIGVYIRDVSQLVTLVVSALMFMTPIFYPITALPEQYQFYLHLSPITTVVELFRSLAIYGEMPSIKMLAVYTSSSIAIYCLGFMWFNKTSKGFSDVL</sequence>
<dbReference type="GO" id="GO:0140359">
    <property type="term" value="F:ABC-type transporter activity"/>
    <property type="evidence" value="ECO:0007669"/>
    <property type="project" value="InterPro"/>
</dbReference>
<dbReference type="InterPro" id="IPR013525">
    <property type="entry name" value="ABC2_TM"/>
</dbReference>
<evidence type="ECO:0000256" key="6">
    <source>
        <dbReference type="ARBA" id="ARBA00022692"/>
    </source>
</evidence>
<evidence type="ECO:0000256" key="10">
    <source>
        <dbReference type="ARBA" id="ARBA00023136"/>
    </source>
</evidence>
<dbReference type="GO" id="GO:0043190">
    <property type="term" value="C:ATP-binding cassette (ABC) transporter complex"/>
    <property type="evidence" value="ECO:0007669"/>
    <property type="project" value="InterPro"/>
</dbReference>
<dbReference type="EMBL" id="LDOU01000004">
    <property type="protein sequence ID" value="KLV10968.1"/>
    <property type="molecule type" value="Genomic_DNA"/>
</dbReference>
<comment type="subcellular location">
    <subcellularLocation>
        <location evidence="11">Cell inner membrane</location>
        <topology evidence="11">Multi-pass membrane protein</topology>
    </subcellularLocation>
    <subcellularLocation>
        <location evidence="1">Cell membrane</location>
        <topology evidence="1">Multi-pass membrane protein</topology>
    </subcellularLocation>
</comment>
<keyword evidence="5" id="KW-0762">Sugar transport</keyword>
<organism evidence="13 14">
    <name type="scientific">Photobacterium ganghwense</name>
    <dbReference type="NCBI Taxonomy" id="320778"/>
    <lineage>
        <taxon>Bacteria</taxon>
        <taxon>Pseudomonadati</taxon>
        <taxon>Pseudomonadota</taxon>
        <taxon>Gammaproteobacteria</taxon>
        <taxon>Vibrionales</taxon>
        <taxon>Vibrionaceae</taxon>
        <taxon>Photobacterium</taxon>
    </lineage>
</organism>
<dbReference type="OrthoDB" id="9786910at2"/>
<dbReference type="InterPro" id="IPR047817">
    <property type="entry name" value="ABC2_TM_bact-type"/>
</dbReference>
<keyword evidence="3 11" id="KW-0813">Transport</keyword>
<name>A0A0J1HH75_9GAMM</name>
<keyword evidence="6 11" id="KW-0812">Transmembrane</keyword>
<evidence type="ECO:0000259" key="12">
    <source>
        <dbReference type="PROSITE" id="PS51012"/>
    </source>
</evidence>
<dbReference type="GO" id="GO:0015774">
    <property type="term" value="P:polysaccharide transport"/>
    <property type="evidence" value="ECO:0007669"/>
    <property type="project" value="UniProtKB-KW"/>
</dbReference>
<evidence type="ECO:0000256" key="9">
    <source>
        <dbReference type="ARBA" id="ARBA00023047"/>
    </source>
</evidence>
<evidence type="ECO:0000256" key="2">
    <source>
        <dbReference type="ARBA" id="ARBA00007783"/>
    </source>
</evidence>
<feature type="transmembrane region" description="Helical" evidence="11">
    <location>
        <begin position="38"/>
        <end position="62"/>
    </location>
</feature>
<dbReference type="AlphaFoldDB" id="A0A0J1HH75"/>
<feature type="transmembrane region" description="Helical" evidence="11">
    <location>
        <begin position="74"/>
        <end position="94"/>
    </location>
</feature>
<gene>
    <name evidence="13" type="ORF">ABT57_03465</name>
</gene>
<reference evidence="13 14" key="1">
    <citation type="submission" date="2015-05" db="EMBL/GenBank/DDBJ databases">
        <title>Photobacterium galathea sp. nov.</title>
        <authorList>
            <person name="Machado H."/>
            <person name="Gram L."/>
        </authorList>
    </citation>
    <scope>NUCLEOTIDE SEQUENCE [LARGE SCALE GENOMIC DNA]</scope>
    <source>
        <strain evidence="13 14">DSM 22954</strain>
    </source>
</reference>
<feature type="transmembrane region" description="Helical" evidence="11">
    <location>
        <begin position="186"/>
        <end position="205"/>
    </location>
</feature>
<evidence type="ECO:0000313" key="14">
    <source>
        <dbReference type="Proteomes" id="UP000035909"/>
    </source>
</evidence>
<dbReference type="Pfam" id="PF01061">
    <property type="entry name" value="ABC2_membrane"/>
    <property type="match status" value="1"/>
</dbReference>
<evidence type="ECO:0000256" key="5">
    <source>
        <dbReference type="ARBA" id="ARBA00022597"/>
    </source>
</evidence>
<evidence type="ECO:0000256" key="4">
    <source>
        <dbReference type="ARBA" id="ARBA00022475"/>
    </source>
</evidence>
<evidence type="ECO:0000313" key="13">
    <source>
        <dbReference type="EMBL" id="KLV10968.1"/>
    </source>
</evidence>
<keyword evidence="8 11" id="KW-1133">Transmembrane helix</keyword>
<dbReference type="InterPro" id="IPR000412">
    <property type="entry name" value="ABC_2_transport"/>
</dbReference>
<dbReference type="Proteomes" id="UP000035909">
    <property type="component" value="Unassembled WGS sequence"/>
</dbReference>
<evidence type="ECO:0000256" key="1">
    <source>
        <dbReference type="ARBA" id="ARBA00004651"/>
    </source>
</evidence>
<dbReference type="PANTHER" id="PTHR30413:SF10">
    <property type="entry name" value="CAPSULE POLYSACCHARIDE EXPORT INNER-MEMBRANE PROTEIN CTRC"/>
    <property type="match status" value="1"/>
</dbReference>
<evidence type="ECO:0000256" key="3">
    <source>
        <dbReference type="ARBA" id="ARBA00022448"/>
    </source>
</evidence>
<keyword evidence="10 11" id="KW-0472">Membrane</keyword>
<proteinExistence type="inferred from homology"/>
<keyword evidence="7" id="KW-0972">Capsule biogenesis/degradation</keyword>
<dbReference type="RefSeq" id="WP_047883805.1">
    <property type="nucleotide sequence ID" value="NZ_CP071325.1"/>
</dbReference>
<dbReference type="PANTHER" id="PTHR30413">
    <property type="entry name" value="INNER MEMBRANE TRANSPORT PERMEASE"/>
    <property type="match status" value="1"/>
</dbReference>
<evidence type="ECO:0000256" key="7">
    <source>
        <dbReference type="ARBA" id="ARBA00022903"/>
    </source>
</evidence>
<keyword evidence="14" id="KW-1185">Reference proteome</keyword>
<comment type="similarity">
    <text evidence="2 11">Belongs to the ABC-2 integral membrane protein family.</text>
</comment>
<dbReference type="STRING" id="320778.ABT57_03465"/>
<keyword evidence="9" id="KW-0625">Polysaccharide transport</keyword>
<dbReference type="PRINTS" id="PR00164">
    <property type="entry name" value="ABC2TRNSPORT"/>
</dbReference>
<dbReference type="PATRIC" id="fig|320778.3.peg.746"/>
<dbReference type="GO" id="GO:0015920">
    <property type="term" value="P:lipopolysaccharide transport"/>
    <property type="evidence" value="ECO:0007669"/>
    <property type="project" value="TreeGrafter"/>
</dbReference>
<feature type="domain" description="ABC transmembrane type-2" evidence="12">
    <location>
        <begin position="39"/>
        <end position="263"/>
    </location>
</feature>
<feature type="transmembrane region" description="Helical" evidence="11">
    <location>
        <begin position="115"/>
        <end position="144"/>
    </location>
</feature>